<feature type="region of interest" description="Disordered" evidence="6">
    <location>
        <begin position="262"/>
        <end position="282"/>
    </location>
</feature>
<dbReference type="SUPFAM" id="SSF57701">
    <property type="entry name" value="Zn2/Cys6 DNA-binding domain"/>
    <property type="match status" value="1"/>
</dbReference>
<feature type="region of interest" description="Disordered" evidence="6">
    <location>
        <begin position="133"/>
        <end position="154"/>
    </location>
</feature>
<keyword evidence="5" id="KW-0539">Nucleus</keyword>
<dbReference type="Gene3D" id="4.10.240.10">
    <property type="entry name" value="Zn(2)-C6 fungal-type DNA-binding domain"/>
    <property type="match status" value="1"/>
</dbReference>
<dbReference type="VEuPathDB" id="FungiDB:ATEG_00962"/>
<evidence type="ECO:0000313" key="8">
    <source>
        <dbReference type="EMBL" id="EAU39608.1"/>
    </source>
</evidence>
<comment type="subcellular location">
    <subcellularLocation>
        <location evidence="1">Nucleus</location>
    </subcellularLocation>
</comment>
<dbReference type="PROSITE" id="PS50048">
    <property type="entry name" value="ZN2_CY6_FUNGAL_2"/>
    <property type="match status" value="1"/>
</dbReference>
<proteinExistence type="predicted"/>
<dbReference type="Pfam" id="PF00172">
    <property type="entry name" value="Zn_clus"/>
    <property type="match status" value="1"/>
</dbReference>
<evidence type="ECO:0000256" key="4">
    <source>
        <dbReference type="ARBA" id="ARBA00023163"/>
    </source>
</evidence>
<feature type="compositionally biased region" description="Low complexity" evidence="6">
    <location>
        <begin position="265"/>
        <end position="278"/>
    </location>
</feature>
<protein>
    <recommendedName>
        <fullName evidence="7">Zn(2)-C6 fungal-type domain-containing protein</fullName>
    </recommendedName>
</protein>
<evidence type="ECO:0000259" key="7">
    <source>
        <dbReference type="PROSITE" id="PS50048"/>
    </source>
</evidence>
<dbReference type="RefSeq" id="XP_001211048.1">
    <property type="nucleotide sequence ID" value="XM_001211048.1"/>
</dbReference>
<dbReference type="OrthoDB" id="4356994at2759"/>
<dbReference type="PROSITE" id="PS00463">
    <property type="entry name" value="ZN2_CY6_FUNGAL_1"/>
    <property type="match status" value="1"/>
</dbReference>
<gene>
    <name evidence="8" type="ORF">ATEG_00962</name>
</gene>
<dbReference type="GeneID" id="4355725"/>
<dbReference type="GO" id="GO:0000981">
    <property type="term" value="F:DNA-binding transcription factor activity, RNA polymerase II-specific"/>
    <property type="evidence" value="ECO:0007669"/>
    <property type="project" value="InterPro"/>
</dbReference>
<dbReference type="GO" id="GO:0005634">
    <property type="term" value="C:nucleus"/>
    <property type="evidence" value="ECO:0007669"/>
    <property type="project" value="UniProtKB-SubCell"/>
</dbReference>
<keyword evidence="3" id="KW-0238">DNA-binding</keyword>
<dbReference type="GO" id="GO:0008270">
    <property type="term" value="F:zinc ion binding"/>
    <property type="evidence" value="ECO:0007669"/>
    <property type="project" value="InterPro"/>
</dbReference>
<dbReference type="PANTHER" id="PTHR47540">
    <property type="entry name" value="THIAMINE REPRESSIBLE GENES REGULATORY PROTEIN THI5"/>
    <property type="match status" value="1"/>
</dbReference>
<reference evidence="9" key="1">
    <citation type="submission" date="2005-09" db="EMBL/GenBank/DDBJ databases">
        <title>Annotation of the Aspergillus terreus NIH2624 genome.</title>
        <authorList>
            <person name="Birren B.W."/>
            <person name="Lander E.S."/>
            <person name="Galagan J.E."/>
            <person name="Nusbaum C."/>
            <person name="Devon K."/>
            <person name="Henn M."/>
            <person name="Ma L.-J."/>
            <person name="Jaffe D.B."/>
            <person name="Butler J."/>
            <person name="Alvarez P."/>
            <person name="Gnerre S."/>
            <person name="Grabherr M."/>
            <person name="Kleber M."/>
            <person name="Mauceli E.W."/>
            <person name="Brockman W."/>
            <person name="Rounsley S."/>
            <person name="Young S.K."/>
            <person name="LaButti K."/>
            <person name="Pushparaj V."/>
            <person name="DeCaprio D."/>
            <person name="Crawford M."/>
            <person name="Koehrsen M."/>
            <person name="Engels R."/>
            <person name="Montgomery P."/>
            <person name="Pearson M."/>
            <person name="Howarth C."/>
            <person name="Larson L."/>
            <person name="Luoma S."/>
            <person name="White J."/>
            <person name="Alvarado L."/>
            <person name="Kodira C.D."/>
            <person name="Zeng Q."/>
            <person name="Oleary S."/>
            <person name="Yandava C."/>
            <person name="Denning D.W."/>
            <person name="Nierman W.C."/>
            <person name="Milne T."/>
            <person name="Madden K."/>
        </authorList>
    </citation>
    <scope>NUCLEOTIDE SEQUENCE [LARGE SCALE GENOMIC DNA]</scope>
    <source>
        <strain evidence="9">NIH 2624 / FGSC A1156</strain>
    </source>
</reference>
<keyword evidence="2" id="KW-0805">Transcription regulation</keyword>
<accession>Q0CZC2</accession>
<organism evidence="8 9">
    <name type="scientific">Aspergillus terreus (strain NIH 2624 / FGSC A1156)</name>
    <dbReference type="NCBI Taxonomy" id="341663"/>
    <lineage>
        <taxon>Eukaryota</taxon>
        <taxon>Fungi</taxon>
        <taxon>Dikarya</taxon>
        <taxon>Ascomycota</taxon>
        <taxon>Pezizomycotina</taxon>
        <taxon>Eurotiomycetes</taxon>
        <taxon>Eurotiomycetidae</taxon>
        <taxon>Eurotiales</taxon>
        <taxon>Aspergillaceae</taxon>
        <taxon>Aspergillus</taxon>
        <taxon>Aspergillus subgen. Circumdati</taxon>
    </lineage>
</organism>
<evidence type="ECO:0000313" key="9">
    <source>
        <dbReference type="Proteomes" id="UP000007963"/>
    </source>
</evidence>
<feature type="domain" description="Zn(2)-C6 fungal-type" evidence="7">
    <location>
        <begin position="33"/>
        <end position="63"/>
    </location>
</feature>
<feature type="compositionally biased region" description="Basic and acidic residues" evidence="6">
    <location>
        <begin position="139"/>
        <end position="154"/>
    </location>
</feature>
<dbReference type="InterPro" id="IPR036864">
    <property type="entry name" value="Zn2-C6_fun-type_DNA-bd_sf"/>
</dbReference>
<dbReference type="InterPro" id="IPR001138">
    <property type="entry name" value="Zn2Cys6_DnaBD"/>
</dbReference>
<dbReference type="Proteomes" id="UP000007963">
    <property type="component" value="Unassembled WGS sequence"/>
</dbReference>
<feature type="region of interest" description="Disordered" evidence="6">
    <location>
        <begin position="65"/>
        <end position="106"/>
    </location>
</feature>
<dbReference type="PANTHER" id="PTHR47540:SF6">
    <property type="entry name" value="ZN(II)2CYS6 TRANSCRIPTION FACTOR (EUROFUNG)"/>
    <property type="match status" value="1"/>
</dbReference>
<evidence type="ECO:0000256" key="2">
    <source>
        <dbReference type="ARBA" id="ARBA00023015"/>
    </source>
</evidence>
<evidence type="ECO:0000256" key="6">
    <source>
        <dbReference type="SAM" id="MobiDB-lite"/>
    </source>
</evidence>
<keyword evidence="4" id="KW-0804">Transcription</keyword>
<feature type="compositionally biased region" description="Polar residues" evidence="6">
    <location>
        <begin position="72"/>
        <end position="84"/>
    </location>
</feature>
<evidence type="ECO:0000256" key="3">
    <source>
        <dbReference type="ARBA" id="ARBA00023125"/>
    </source>
</evidence>
<dbReference type="GO" id="GO:0045944">
    <property type="term" value="P:positive regulation of transcription by RNA polymerase II"/>
    <property type="evidence" value="ECO:0007669"/>
    <property type="project" value="TreeGrafter"/>
</dbReference>
<sequence>MYSILEYRQKNAKYELVDIRHSNKPRTRGPHLACHTCHSMKVKCSGQRDGCSRCKARSIPCTYPKSKRATRNSETPVRTTTPSIGLSHPSGSHGATPPPPNLPTLAENRLDDEWQNMSWLLDAWTEANARLGLTPDKMQTADERPPPEGSLRERRVPVRTGSIQAGSGETVALAPLDKNRNTAMGWSPFTWSPFGESRGELAEMAGSRDHIQSTDPQHMHHLHDYDVTTMLSVSDLLPGQNDHHICPTDIQRVPSVMTVNSIDTSSNSQELQSQQLLSPPAPRSIPASVCSRSCVSHAFQALGDLQVIESKFSPTGFDNHLNFMKRSLDRSFSLMDCLDCVRSASVMTLLTAICERLVISFEAWAQKYQGRSAMKVGKNPDVQGSQPLLHIFFGAYEISMGDEQCSILRALAMVQLRRLNLLIGRMSDVAVLQAWTDRKAVLESFLSRTEEAASTLIGRF</sequence>
<name>Q0CZC2_ASPTN</name>
<dbReference type="HOGENOM" id="CLU_624329_0_0_1"/>
<dbReference type="AlphaFoldDB" id="Q0CZC2"/>
<dbReference type="GO" id="GO:0043565">
    <property type="term" value="F:sequence-specific DNA binding"/>
    <property type="evidence" value="ECO:0007669"/>
    <property type="project" value="TreeGrafter"/>
</dbReference>
<evidence type="ECO:0000256" key="5">
    <source>
        <dbReference type="ARBA" id="ARBA00023242"/>
    </source>
</evidence>
<dbReference type="SMART" id="SM00066">
    <property type="entry name" value="GAL4"/>
    <property type="match status" value="1"/>
</dbReference>
<evidence type="ECO:0000256" key="1">
    <source>
        <dbReference type="ARBA" id="ARBA00004123"/>
    </source>
</evidence>
<dbReference type="InterPro" id="IPR051711">
    <property type="entry name" value="Stress_Response_Reg"/>
</dbReference>
<dbReference type="EMBL" id="CH476594">
    <property type="protein sequence ID" value="EAU39608.1"/>
    <property type="molecule type" value="Genomic_DNA"/>
</dbReference>
<dbReference type="CDD" id="cd00067">
    <property type="entry name" value="GAL4"/>
    <property type="match status" value="1"/>
</dbReference>